<comment type="caution">
    <text evidence="1">The sequence shown here is derived from an EMBL/GenBank/DDBJ whole genome shotgun (WGS) entry which is preliminary data.</text>
</comment>
<accession>A0A426U368</accession>
<proteinExistence type="predicted"/>
<protein>
    <recommendedName>
        <fullName evidence="3">Transposase IS4-like domain-containing protein</fullName>
    </recommendedName>
</protein>
<evidence type="ECO:0000313" key="1">
    <source>
        <dbReference type="EMBL" id="RRR74246.1"/>
    </source>
</evidence>
<dbReference type="Proteomes" id="UP000280307">
    <property type="component" value="Unassembled WGS sequence"/>
</dbReference>
<dbReference type="SUPFAM" id="SSF53098">
    <property type="entry name" value="Ribonuclease H-like"/>
    <property type="match status" value="1"/>
</dbReference>
<dbReference type="InterPro" id="IPR012337">
    <property type="entry name" value="RNaseH-like_sf"/>
</dbReference>
<dbReference type="AlphaFoldDB" id="A0A426U368"/>
<organism evidence="1 2">
    <name type="scientific">Candidatus Viridilinea halotolerans</name>
    <dbReference type="NCBI Taxonomy" id="2491704"/>
    <lineage>
        <taxon>Bacteria</taxon>
        <taxon>Bacillati</taxon>
        <taxon>Chloroflexota</taxon>
        <taxon>Chloroflexia</taxon>
        <taxon>Chloroflexales</taxon>
        <taxon>Chloroflexineae</taxon>
        <taxon>Oscillochloridaceae</taxon>
        <taxon>Candidatus Viridilinea</taxon>
    </lineage>
</organism>
<gene>
    <name evidence="1" type="ORF">EI684_07500</name>
</gene>
<evidence type="ECO:0008006" key="3">
    <source>
        <dbReference type="Google" id="ProtNLM"/>
    </source>
</evidence>
<name>A0A426U368_9CHLR</name>
<reference evidence="1 2" key="1">
    <citation type="submission" date="2018-12" db="EMBL/GenBank/DDBJ databases">
        <title>Genome Sequence of Candidatus Viridilinea halotolerans isolated from saline sulfide-rich spring.</title>
        <authorList>
            <person name="Grouzdev D.S."/>
            <person name="Burganskaya E.I."/>
            <person name="Krutkina M.S."/>
            <person name="Sukhacheva M.V."/>
            <person name="Gorlenko V.M."/>
        </authorList>
    </citation>
    <scope>NUCLEOTIDE SEQUENCE [LARGE SCALE GENOMIC DNA]</scope>
    <source>
        <strain evidence="1">Chok-6</strain>
    </source>
</reference>
<sequence length="184" mass="21010">MRDQIIQLGLHKDPCQQPMRLCEVCIDGTWHRYLTNVLDPKRLSIVEVVAVYDARWKIETSFLLVKRLLDLSYLWVGSHNGVWLQVLATFLFYSVLIDLCDDVADELGVRLDQISVEMVYRGLYHYSVALAQGDWEGTAPAYFAQDPKGLGIIKRERPRDGPTTTEIIRRAILDFSLPDAGIDT</sequence>
<evidence type="ECO:0000313" key="2">
    <source>
        <dbReference type="Proteomes" id="UP000280307"/>
    </source>
</evidence>
<dbReference type="EMBL" id="RSAS01000286">
    <property type="protein sequence ID" value="RRR74246.1"/>
    <property type="molecule type" value="Genomic_DNA"/>
</dbReference>